<dbReference type="Gene3D" id="3.40.50.11180">
    <property type="match status" value="1"/>
</dbReference>
<feature type="non-terminal residue" evidence="2">
    <location>
        <position position="251"/>
    </location>
</feature>
<dbReference type="EMBL" id="BARS01042274">
    <property type="protein sequence ID" value="GAG40806.1"/>
    <property type="molecule type" value="Genomic_DNA"/>
</dbReference>
<feature type="non-terminal residue" evidence="2">
    <location>
        <position position="1"/>
    </location>
</feature>
<accession>X0YW10</accession>
<protein>
    <submittedName>
        <fullName evidence="2">Uncharacterized protein</fullName>
    </submittedName>
</protein>
<dbReference type="InterPro" id="IPR027417">
    <property type="entry name" value="P-loop_NTPase"/>
</dbReference>
<dbReference type="SUPFAM" id="SSF52540">
    <property type="entry name" value="P-loop containing nucleoside triphosphate hydrolases"/>
    <property type="match status" value="2"/>
</dbReference>
<organism evidence="2">
    <name type="scientific">marine sediment metagenome</name>
    <dbReference type="NCBI Taxonomy" id="412755"/>
    <lineage>
        <taxon>unclassified sequences</taxon>
        <taxon>metagenomes</taxon>
        <taxon>ecological metagenomes</taxon>
    </lineage>
</organism>
<proteinExistence type="predicted"/>
<evidence type="ECO:0000256" key="1">
    <source>
        <dbReference type="SAM" id="Coils"/>
    </source>
</evidence>
<evidence type="ECO:0000313" key="2">
    <source>
        <dbReference type="EMBL" id="GAG40806.1"/>
    </source>
</evidence>
<dbReference type="AlphaFoldDB" id="X0YW10"/>
<feature type="coiled-coil region" evidence="1">
    <location>
        <begin position="87"/>
        <end position="114"/>
    </location>
</feature>
<keyword evidence="1" id="KW-0175">Coiled coil</keyword>
<gene>
    <name evidence="2" type="ORF">S01H1_64163</name>
</gene>
<sequence>AVSEISIGPATELLAPLLSNKRELEPVLNSLDLTGCSPEVRQQFKQELAMLLSKQRLHNIQFYAPLFNKGSILDYLSRDALVILDESANIKQAMEDLDAKANELRTEKLELRELPHNFPRPYFTWRELEPGMKGRQCLTLTAWGIIDNEQSHQLNFTPASSYAGQLSVFIKKAKQLLNQKHRLILISHQAARVSELLDEEDIIAPPLTEIKQIPPPGSLTLVQGSLAEGWVMNNDTHLFTDAEIFGFVKQR</sequence>
<reference evidence="2" key="1">
    <citation type="journal article" date="2014" name="Front. Microbiol.">
        <title>High frequency of phylogenetically diverse reductive dehalogenase-homologous genes in deep subseafloor sedimentary metagenomes.</title>
        <authorList>
            <person name="Kawai M."/>
            <person name="Futagami T."/>
            <person name="Toyoda A."/>
            <person name="Takaki Y."/>
            <person name="Nishi S."/>
            <person name="Hori S."/>
            <person name="Arai W."/>
            <person name="Tsubouchi T."/>
            <person name="Morono Y."/>
            <person name="Uchiyama I."/>
            <person name="Ito T."/>
            <person name="Fujiyama A."/>
            <person name="Inagaki F."/>
            <person name="Takami H."/>
        </authorList>
    </citation>
    <scope>NUCLEOTIDE SEQUENCE</scope>
    <source>
        <strain evidence="2">Expedition CK06-06</strain>
    </source>
</reference>
<name>X0YW10_9ZZZZ</name>
<comment type="caution">
    <text evidence="2">The sequence shown here is derived from an EMBL/GenBank/DDBJ whole genome shotgun (WGS) entry which is preliminary data.</text>
</comment>